<keyword evidence="2" id="KW-1185">Reference proteome</keyword>
<dbReference type="InterPro" id="IPR038883">
    <property type="entry name" value="AN11006-like"/>
</dbReference>
<reference evidence="1 2" key="1">
    <citation type="journal article" date="2016" name="Sci. Rep.">
        <title>Draft genome sequencing and secretome analysis of fungal phytopathogen Ascochyta rabiei provides insight into the necrotrophic effector repertoire.</title>
        <authorList>
            <person name="Verma S."/>
            <person name="Gazara R.K."/>
            <person name="Nizam S."/>
            <person name="Parween S."/>
            <person name="Chattopadhyay D."/>
            <person name="Verma P.K."/>
        </authorList>
    </citation>
    <scope>NUCLEOTIDE SEQUENCE [LARGE SCALE GENOMIC DNA]</scope>
    <source>
        <strain evidence="1 2">ArDII</strain>
    </source>
</reference>
<proteinExistence type="predicted"/>
<evidence type="ECO:0000313" key="1">
    <source>
        <dbReference type="EMBL" id="KZM28173.1"/>
    </source>
</evidence>
<comment type="caution">
    <text evidence="1">The sequence shown here is derived from an EMBL/GenBank/DDBJ whole genome shotgun (WGS) entry which is preliminary data.</text>
</comment>
<evidence type="ECO:0000313" key="2">
    <source>
        <dbReference type="Proteomes" id="UP000076837"/>
    </source>
</evidence>
<sequence>MAHRAETRVGLLRLTGYEAVDVDADVDVDVDVDRIGKGEQEQEQEVPLSYLTALSSTSPPQRPPSPEFSFFNLPPPLYWFPRFLALPQELRERVYTHALAIENAILPHLCDQASRTGDPKFHDDNGVFHNFVAKLLDLTRVSRKIRSESLPIFYEQNTFAVGPDTLTYFAFLQRVGRFDRTDGEIEMHEERRHESSRGRGSACTAEELRAHPRYRVGGVSGLNLALVLRMLSTTTSPDASRIVLPVSNPATFREHPGLHWFQSLVKGLGMELRFVVRPGTARLTAHMAEVKWQRRFQGQEYAGKTVATTSGVADRQVLKRALDMYPDLEEMQRPNKTCYYRRPCRSRGEITWYHMHTLGGGRW</sequence>
<name>A0A163LW28_DIDRA</name>
<dbReference type="PANTHER" id="PTHR42085:SF2">
    <property type="entry name" value="F-BOX DOMAIN-CONTAINING PROTEIN"/>
    <property type="match status" value="1"/>
</dbReference>
<accession>A0A163LW28</accession>
<gene>
    <name evidence="1" type="ORF">ST47_g668</name>
</gene>
<organism evidence="1 2">
    <name type="scientific">Didymella rabiei</name>
    <name type="common">Chickpea ascochyta blight fungus</name>
    <name type="synonym">Mycosphaerella rabiei</name>
    <dbReference type="NCBI Taxonomy" id="5454"/>
    <lineage>
        <taxon>Eukaryota</taxon>
        <taxon>Fungi</taxon>
        <taxon>Dikarya</taxon>
        <taxon>Ascomycota</taxon>
        <taxon>Pezizomycotina</taxon>
        <taxon>Dothideomycetes</taxon>
        <taxon>Pleosporomycetidae</taxon>
        <taxon>Pleosporales</taxon>
        <taxon>Pleosporineae</taxon>
        <taxon>Didymellaceae</taxon>
        <taxon>Ascochyta</taxon>
    </lineage>
</organism>
<dbReference type="Proteomes" id="UP000076837">
    <property type="component" value="Unassembled WGS sequence"/>
</dbReference>
<dbReference type="AlphaFoldDB" id="A0A163LW28"/>
<dbReference type="PANTHER" id="PTHR42085">
    <property type="entry name" value="F-BOX DOMAIN-CONTAINING PROTEIN"/>
    <property type="match status" value="1"/>
</dbReference>
<dbReference type="EMBL" id="JYNV01000030">
    <property type="protein sequence ID" value="KZM28173.1"/>
    <property type="molecule type" value="Genomic_DNA"/>
</dbReference>
<protein>
    <submittedName>
        <fullName evidence="1">Uncharacterized protein</fullName>
    </submittedName>
</protein>